<proteinExistence type="predicted"/>
<comment type="caution">
    <text evidence="5">The sequence shown here is derived from an EMBL/GenBank/DDBJ whole genome shotgun (WGS) entry which is preliminary data.</text>
</comment>
<dbReference type="GO" id="GO:0033743">
    <property type="term" value="F:peptide-methionine (R)-S-oxide reductase activity"/>
    <property type="evidence" value="ECO:0007669"/>
    <property type="project" value="UniProtKB-EC"/>
</dbReference>
<feature type="domain" description="MsrB" evidence="4">
    <location>
        <begin position="26"/>
        <end position="148"/>
    </location>
</feature>
<keyword evidence="2 5" id="KW-0560">Oxidoreductase</keyword>
<keyword evidence="6" id="KW-1185">Reference proteome</keyword>
<dbReference type="InterPro" id="IPR028427">
    <property type="entry name" value="Met_Sox_Rdtase_MsrB"/>
</dbReference>
<evidence type="ECO:0000259" key="4">
    <source>
        <dbReference type="PROSITE" id="PS51790"/>
    </source>
</evidence>
<protein>
    <recommendedName>
        <fullName evidence="1">peptide-methionine (R)-S-oxide reductase</fullName>
        <ecNumber evidence="1">1.8.4.12</ecNumber>
    </recommendedName>
</protein>
<name>A0ABR7VGY9_9FLAO</name>
<evidence type="ECO:0000256" key="1">
    <source>
        <dbReference type="ARBA" id="ARBA00012499"/>
    </source>
</evidence>
<evidence type="ECO:0000313" key="5">
    <source>
        <dbReference type="EMBL" id="MBD0851653.1"/>
    </source>
</evidence>
<dbReference type="InterPro" id="IPR011057">
    <property type="entry name" value="Mss4-like_sf"/>
</dbReference>
<gene>
    <name evidence="5" type="primary">msrB</name>
    <name evidence="5" type="ORF">HPE63_13315</name>
</gene>
<reference evidence="5 6" key="1">
    <citation type="submission" date="2020-05" db="EMBL/GenBank/DDBJ databases">
        <title>The draft genome sequence of Maribacter arenosus CAU 1321.</title>
        <authorList>
            <person name="Mu L."/>
        </authorList>
    </citation>
    <scope>NUCLEOTIDE SEQUENCE [LARGE SCALE GENOMIC DNA]</scope>
    <source>
        <strain evidence="5 6">CAU 1321</strain>
    </source>
</reference>
<dbReference type="EC" id="1.8.4.12" evidence="1"/>
<dbReference type="InterPro" id="IPR002579">
    <property type="entry name" value="Met_Sox_Rdtase_MsrB_dom"/>
</dbReference>
<dbReference type="Pfam" id="PF01641">
    <property type="entry name" value="SelR"/>
    <property type="match status" value="1"/>
</dbReference>
<dbReference type="RefSeq" id="WP_188314757.1">
    <property type="nucleotide sequence ID" value="NZ_JABTCG010000004.1"/>
</dbReference>
<dbReference type="EMBL" id="JABTCG010000004">
    <property type="protein sequence ID" value="MBD0851653.1"/>
    <property type="molecule type" value="Genomic_DNA"/>
</dbReference>
<dbReference type="PROSITE" id="PS51790">
    <property type="entry name" value="MSRB"/>
    <property type="match status" value="1"/>
</dbReference>
<dbReference type="SUPFAM" id="SSF51316">
    <property type="entry name" value="Mss4-like"/>
    <property type="match status" value="1"/>
</dbReference>
<comment type="catalytic activity">
    <reaction evidence="3">
        <text>L-methionyl-[protein] + [thioredoxin]-disulfide + H2O = L-methionyl-(R)-S-oxide-[protein] + [thioredoxin]-dithiol</text>
        <dbReference type="Rhea" id="RHEA:24164"/>
        <dbReference type="Rhea" id="RHEA-COMP:10698"/>
        <dbReference type="Rhea" id="RHEA-COMP:10700"/>
        <dbReference type="Rhea" id="RHEA-COMP:12313"/>
        <dbReference type="Rhea" id="RHEA-COMP:12314"/>
        <dbReference type="ChEBI" id="CHEBI:15377"/>
        <dbReference type="ChEBI" id="CHEBI:16044"/>
        <dbReference type="ChEBI" id="CHEBI:29950"/>
        <dbReference type="ChEBI" id="CHEBI:45764"/>
        <dbReference type="ChEBI" id="CHEBI:50058"/>
        <dbReference type="EC" id="1.8.4.12"/>
    </reaction>
</comment>
<sequence>MLTWKDVINYTVKGNLKPSRRVEKTDAQWRDLLSPEQFRITREKGTEAPHSGALCSVHEAGQYNCICCDTSLFDSTIKFESGSGWPSFTQPVTANAIKYKKDGSYGMIRVEVLCNTCDAHLGHVFPDGPEPSGLRYCINSESLKLETSKEIGK</sequence>
<dbReference type="Gene3D" id="2.170.150.20">
    <property type="entry name" value="Peptide methionine sulfoxide reductase"/>
    <property type="match status" value="1"/>
</dbReference>
<evidence type="ECO:0000256" key="2">
    <source>
        <dbReference type="ARBA" id="ARBA00023002"/>
    </source>
</evidence>
<evidence type="ECO:0000313" key="6">
    <source>
        <dbReference type="Proteomes" id="UP000598350"/>
    </source>
</evidence>
<dbReference type="NCBIfam" id="TIGR00357">
    <property type="entry name" value="peptide-methionine (R)-S-oxide reductase MsrB"/>
    <property type="match status" value="1"/>
</dbReference>
<organism evidence="5 6">
    <name type="scientific">Maribacter arenosus</name>
    <dbReference type="NCBI Taxonomy" id="1854708"/>
    <lineage>
        <taxon>Bacteria</taxon>
        <taxon>Pseudomonadati</taxon>
        <taxon>Bacteroidota</taxon>
        <taxon>Flavobacteriia</taxon>
        <taxon>Flavobacteriales</taxon>
        <taxon>Flavobacteriaceae</taxon>
        <taxon>Maribacter</taxon>
    </lineage>
</organism>
<accession>A0ABR7VGY9</accession>
<dbReference type="PANTHER" id="PTHR10173">
    <property type="entry name" value="METHIONINE SULFOXIDE REDUCTASE"/>
    <property type="match status" value="1"/>
</dbReference>
<dbReference type="Proteomes" id="UP000598350">
    <property type="component" value="Unassembled WGS sequence"/>
</dbReference>
<evidence type="ECO:0000256" key="3">
    <source>
        <dbReference type="ARBA" id="ARBA00048488"/>
    </source>
</evidence>
<dbReference type="PANTHER" id="PTHR10173:SF52">
    <property type="entry name" value="METHIONINE-R-SULFOXIDE REDUCTASE B1"/>
    <property type="match status" value="1"/>
</dbReference>